<accession>A0A822XRW2</accession>
<gene>
    <name evidence="1" type="ORF">HUJ06_024215</name>
</gene>
<evidence type="ECO:0000313" key="1">
    <source>
        <dbReference type="EMBL" id="DAD22752.1"/>
    </source>
</evidence>
<name>A0A822XRW2_NELNU</name>
<dbReference type="EMBL" id="DUZY01000001">
    <property type="protein sequence ID" value="DAD22752.1"/>
    <property type="molecule type" value="Genomic_DNA"/>
</dbReference>
<dbReference type="AlphaFoldDB" id="A0A822XRW2"/>
<organism evidence="1 2">
    <name type="scientific">Nelumbo nucifera</name>
    <name type="common">Sacred lotus</name>
    <dbReference type="NCBI Taxonomy" id="4432"/>
    <lineage>
        <taxon>Eukaryota</taxon>
        <taxon>Viridiplantae</taxon>
        <taxon>Streptophyta</taxon>
        <taxon>Embryophyta</taxon>
        <taxon>Tracheophyta</taxon>
        <taxon>Spermatophyta</taxon>
        <taxon>Magnoliopsida</taxon>
        <taxon>Proteales</taxon>
        <taxon>Nelumbonaceae</taxon>
        <taxon>Nelumbo</taxon>
    </lineage>
</organism>
<protein>
    <submittedName>
        <fullName evidence="1">Uncharacterized protein</fullName>
    </submittedName>
</protein>
<keyword evidence="2" id="KW-1185">Reference proteome</keyword>
<evidence type="ECO:0000313" key="2">
    <source>
        <dbReference type="Proteomes" id="UP000607653"/>
    </source>
</evidence>
<proteinExistence type="predicted"/>
<sequence>MWFCLTETQVSNFSDMKNLIGEATCRICQETFSTTITGMVFSRKSFAI</sequence>
<comment type="caution">
    <text evidence="1">The sequence shown here is derived from an EMBL/GenBank/DDBJ whole genome shotgun (WGS) entry which is preliminary data.</text>
</comment>
<dbReference type="Proteomes" id="UP000607653">
    <property type="component" value="Unassembled WGS sequence"/>
</dbReference>
<reference evidence="1 2" key="1">
    <citation type="journal article" date="2020" name="Mol. Biol. Evol.">
        <title>Distinct Expression and Methylation Patterns for Genes with Different Fates following a Single Whole-Genome Duplication in Flowering Plants.</title>
        <authorList>
            <person name="Shi T."/>
            <person name="Rahmani R.S."/>
            <person name="Gugger P.F."/>
            <person name="Wang M."/>
            <person name="Li H."/>
            <person name="Zhang Y."/>
            <person name="Li Z."/>
            <person name="Wang Q."/>
            <person name="Van de Peer Y."/>
            <person name="Marchal K."/>
            <person name="Chen J."/>
        </authorList>
    </citation>
    <scope>NUCLEOTIDE SEQUENCE [LARGE SCALE GENOMIC DNA]</scope>
    <source>
        <tissue evidence="1">Leaf</tissue>
    </source>
</reference>